<evidence type="ECO:0000313" key="2">
    <source>
        <dbReference type="Proteomes" id="UP000256708"/>
    </source>
</evidence>
<reference evidence="2" key="1">
    <citation type="submission" date="2018-08" db="EMBL/GenBank/DDBJ databases">
        <authorList>
            <person name="Liu Z.-W."/>
            <person name="Du Z.-J."/>
        </authorList>
    </citation>
    <scope>NUCLEOTIDE SEQUENCE [LARGE SCALE GENOMIC DNA]</scope>
    <source>
        <strain evidence="2">H4X</strain>
    </source>
</reference>
<dbReference type="EMBL" id="QRGR01000008">
    <property type="protein sequence ID" value="RDV15476.1"/>
    <property type="molecule type" value="Genomic_DNA"/>
</dbReference>
<gene>
    <name evidence="1" type="ORF">DXT99_08245</name>
</gene>
<sequence>MKQTTPQPSREGGAAFGALAGGVFFKLHSHAPLSVYQTRSIKLVLNHLLIRPVIERYGAAYGITAFCCYNDI</sequence>
<proteinExistence type="predicted"/>
<dbReference type="Proteomes" id="UP000256708">
    <property type="component" value="Unassembled WGS sequence"/>
</dbReference>
<organism evidence="1 2">
    <name type="scientific">Pontibacter diazotrophicus</name>
    <dbReference type="NCBI Taxonomy" id="1400979"/>
    <lineage>
        <taxon>Bacteria</taxon>
        <taxon>Pseudomonadati</taxon>
        <taxon>Bacteroidota</taxon>
        <taxon>Cytophagia</taxon>
        <taxon>Cytophagales</taxon>
        <taxon>Hymenobacteraceae</taxon>
        <taxon>Pontibacter</taxon>
    </lineage>
</organism>
<name>A0A3D8LDV3_9BACT</name>
<keyword evidence="2" id="KW-1185">Reference proteome</keyword>
<comment type="caution">
    <text evidence="1">The sequence shown here is derived from an EMBL/GenBank/DDBJ whole genome shotgun (WGS) entry which is preliminary data.</text>
</comment>
<dbReference type="AlphaFoldDB" id="A0A3D8LDV3"/>
<evidence type="ECO:0000313" key="1">
    <source>
        <dbReference type="EMBL" id="RDV15476.1"/>
    </source>
</evidence>
<protein>
    <submittedName>
        <fullName evidence="1">Uncharacterized protein</fullName>
    </submittedName>
</protein>
<accession>A0A3D8LDV3</accession>